<protein>
    <submittedName>
        <fullName evidence="2">Uncharacterized protein</fullName>
    </submittedName>
</protein>
<evidence type="ECO:0000256" key="1">
    <source>
        <dbReference type="SAM" id="MobiDB-lite"/>
    </source>
</evidence>
<comment type="caution">
    <text evidence="2">The sequence shown here is derived from an EMBL/GenBank/DDBJ whole genome shotgun (WGS) entry which is preliminary data.</text>
</comment>
<dbReference type="AlphaFoldDB" id="A0A6G1EM11"/>
<sequence>MTKMLGVIIHERNMKDFENRRRDAEQKKDSQQWTGERFPPVSFPLEKDPFSPQGRKGEREETRMWSGGSGSED</sequence>
<name>A0A6G1EM11_9ORYZ</name>
<reference evidence="2 3" key="1">
    <citation type="submission" date="2019-11" db="EMBL/GenBank/DDBJ databases">
        <title>Whole genome sequence of Oryza granulata.</title>
        <authorList>
            <person name="Li W."/>
        </authorList>
    </citation>
    <scope>NUCLEOTIDE SEQUENCE [LARGE SCALE GENOMIC DNA]</scope>
    <source>
        <strain evidence="3">cv. Menghai</strain>
        <tissue evidence="2">Leaf</tissue>
    </source>
</reference>
<feature type="compositionally biased region" description="Basic and acidic residues" evidence="1">
    <location>
        <begin position="45"/>
        <end position="63"/>
    </location>
</feature>
<organism evidence="2 3">
    <name type="scientific">Oryza meyeriana var. granulata</name>
    <dbReference type="NCBI Taxonomy" id="110450"/>
    <lineage>
        <taxon>Eukaryota</taxon>
        <taxon>Viridiplantae</taxon>
        <taxon>Streptophyta</taxon>
        <taxon>Embryophyta</taxon>
        <taxon>Tracheophyta</taxon>
        <taxon>Spermatophyta</taxon>
        <taxon>Magnoliopsida</taxon>
        <taxon>Liliopsida</taxon>
        <taxon>Poales</taxon>
        <taxon>Poaceae</taxon>
        <taxon>BOP clade</taxon>
        <taxon>Oryzoideae</taxon>
        <taxon>Oryzeae</taxon>
        <taxon>Oryzinae</taxon>
        <taxon>Oryza</taxon>
        <taxon>Oryza meyeriana</taxon>
    </lineage>
</organism>
<dbReference type="Proteomes" id="UP000479710">
    <property type="component" value="Unassembled WGS sequence"/>
</dbReference>
<dbReference type="EMBL" id="SPHZ02000003">
    <property type="protein sequence ID" value="KAF0925223.1"/>
    <property type="molecule type" value="Genomic_DNA"/>
</dbReference>
<proteinExistence type="predicted"/>
<feature type="region of interest" description="Disordered" evidence="1">
    <location>
        <begin position="1"/>
        <end position="73"/>
    </location>
</feature>
<evidence type="ECO:0000313" key="3">
    <source>
        <dbReference type="Proteomes" id="UP000479710"/>
    </source>
</evidence>
<feature type="compositionally biased region" description="Basic and acidic residues" evidence="1">
    <location>
        <begin position="9"/>
        <end position="30"/>
    </location>
</feature>
<accession>A0A6G1EM11</accession>
<keyword evidence="3" id="KW-1185">Reference proteome</keyword>
<gene>
    <name evidence="2" type="ORF">E2562_015635</name>
</gene>
<evidence type="ECO:0000313" key="2">
    <source>
        <dbReference type="EMBL" id="KAF0925223.1"/>
    </source>
</evidence>